<evidence type="ECO:0000313" key="2">
    <source>
        <dbReference type="EMBL" id="CAI9742658.1"/>
    </source>
</evidence>
<feature type="chain" id="PRO_5041372645" description="Secreted protein" evidence="1">
    <location>
        <begin position="20"/>
        <end position="92"/>
    </location>
</feature>
<reference evidence="2" key="1">
    <citation type="submission" date="2023-08" db="EMBL/GenBank/DDBJ databases">
        <authorList>
            <person name="Alioto T."/>
            <person name="Alioto T."/>
            <person name="Gomez Garrido J."/>
        </authorList>
    </citation>
    <scope>NUCLEOTIDE SEQUENCE</scope>
</reference>
<accession>A0AA36FQQ1</accession>
<evidence type="ECO:0000313" key="3">
    <source>
        <dbReference type="Proteomes" id="UP001162480"/>
    </source>
</evidence>
<dbReference type="AlphaFoldDB" id="A0AA36FQQ1"/>
<evidence type="ECO:0008006" key="4">
    <source>
        <dbReference type="Google" id="ProtNLM"/>
    </source>
</evidence>
<keyword evidence="1" id="KW-0732">Signal</keyword>
<name>A0AA36FQQ1_OCTVU</name>
<dbReference type="EMBL" id="OX597841">
    <property type="protein sequence ID" value="CAI9742658.1"/>
    <property type="molecule type" value="Genomic_DNA"/>
</dbReference>
<protein>
    <recommendedName>
        <fullName evidence="4">Secreted protein</fullName>
    </recommendedName>
</protein>
<dbReference type="Proteomes" id="UP001162480">
    <property type="component" value="Chromosome 28"/>
</dbReference>
<proteinExistence type="predicted"/>
<gene>
    <name evidence="2" type="ORF">OCTVUL_1B031099</name>
</gene>
<feature type="signal peptide" evidence="1">
    <location>
        <begin position="1"/>
        <end position="19"/>
    </location>
</feature>
<organism evidence="2 3">
    <name type="scientific">Octopus vulgaris</name>
    <name type="common">Common octopus</name>
    <dbReference type="NCBI Taxonomy" id="6645"/>
    <lineage>
        <taxon>Eukaryota</taxon>
        <taxon>Metazoa</taxon>
        <taxon>Spiralia</taxon>
        <taxon>Lophotrochozoa</taxon>
        <taxon>Mollusca</taxon>
        <taxon>Cephalopoda</taxon>
        <taxon>Coleoidea</taxon>
        <taxon>Octopodiformes</taxon>
        <taxon>Octopoda</taxon>
        <taxon>Incirrata</taxon>
        <taxon>Octopodidae</taxon>
        <taxon>Octopus</taxon>
    </lineage>
</organism>
<evidence type="ECO:0000256" key="1">
    <source>
        <dbReference type="SAM" id="SignalP"/>
    </source>
</evidence>
<keyword evidence="3" id="KW-1185">Reference proteome</keyword>
<sequence length="92" mass="10948">MVISFLPFVLTFLVSLTRERWVYFCHMTHHTSVSATTSLTREKNKKGFFSVFTEILIFTDDIGTKRLLYIGDIWNIYHVFLKTKGKHFREQI</sequence>